<dbReference type="CDD" id="cd00377">
    <property type="entry name" value="ICL_PEPM"/>
    <property type="match status" value="1"/>
</dbReference>
<evidence type="ECO:0000313" key="1">
    <source>
        <dbReference type="EMBL" id="MFC1400747.1"/>
    </source>
</evidence>
<dbReference type="InterPro" id="IPR015813">
    <property type="entry name" value="Pyrv/PenolPyrv_kinase-like_dom"/>
</dbReference>
<gene>
    <name evidence="1" type="ORF">ACEZDJ_05555</name>
</gene>
<evidence type="ECO:0000313" key="2">
    <source>
        <dbReference type="Proteomes" id="UP001592528"/>
    </source>
</evidence>
<dbReference type="InterPro" id="IPR039556">
    <property type="entry name" value="ICL/PEPM"/>
</dbReference>
<reference evidence="1 2" key="1">
    <citation type="submission" date="2024-09" db="EMBL/GenBank/DDBJ databases">
        <authorList>
            <person name="Lee S.D."/>
        </authorList>
    </citation>
    <scope>NUCLEOTIDE SEQUENCE [LARGE SCALE GENOMIC DNA]</scope>
    <source>
        <strain evidence="1 2">N1-5</strain>
    </source>
</reference>
<dbReference type="Pfam" id="PF13714">
    <property type="entry name" value="PEP_mutase"/>
    <property type="match status" value="1"/>
</dbReference>
<keyword evidence="1" id="KW-0456">Lyase</keyword>
<dbReference type="GO" id="GO:0016829">
    <property type="term" value="F:lyase activity"/>
    <property type="evidence" value="ECO:0007669"/>
    <property type="project" value="UniProtKB-KW"/>
</dbReference>
<comment type="caution">
    <text evidence="1">The sequence shown here is derived from an EMBL/GenBank/DDBJ whole genome shotgun (WGS) entry which is preliminary data.</text>
</comment>
<dbReference type="EMBL" id="JBHEZZ010000002">
    <property type="protein sequence ID" value="MFC1400747.1"/>
    <property type="molecule type" value="Genomic_DNA"/>
</dbReference>
<dbReference type="InterPro" id="IPR040442">
    <property type="entry name" value="Pyrv_kinase-like_dom_sf"/>
</dbReference>
<dbReference type="Gene3D" id="6.10.250.2750">
    <property type="match status" value="1"/>
</dbReference>
<dbReference type="Gene3D" id="3.20.20.60">
    <property type="entry name" value="Phosphoenolpyruvate-binding domains"/>
    <property type="match status" value="1"/>
</dbReference>
<dbReference type="SUPFAM" id="SSF51621">
    <property type="entry name" value="Phosphoenolpyruvate/pyruvate domain"/>
    <property type="match status" value="1"/>
</dbReference>
<dbReference type="RefSeq" id="WP_037595115.1">
    <property type="nucleotide sequence ID" value="NZ_JBHEZZ010000002.1"/>
</dbReference>
<keyword evidence="2" id="KW-1185">Reference proteome</keyword>
<name>A0ABV6UH17_9ACTN</name>
<dbReference type="PANTHER" id="PTHR42905">
    <property type="entry name" value="PHOSPHOENOLPYRUVATE CARBOXYLASE"/>
    <property type="match status" value="1"/>
</dbReference>
<dbReference type="Proteomes" id="UP001592528">
    <property type="component" value="Unassembled WGS sequence"/>
</dbReference>
<organism evidence="1 2">
    <name type="scientific">Streptacidiphilus cavernicola</name>
    <dbReference type="NCBI Taxonomy" id="3342716"/>
    <lineage>
        <taxon>Bacteria</taxon>
        <taxon>Bacillati</taxon>
        <taxon>Actinomycetota</taxon>
        <taxon>Actinomycetes</taxon>
        <taxon>Kitasatosporales</taxon>
        <taxon>Streptomycetaceae</taxon>
        <taxon>Streptacidiphilus</taxon>
    </lineage>
</organism>
<proteinExistence type="predicted"/>
<dbReference type="PANTHER" id="PTHR42905:SF16">
    <property type="entry name" value="CARBOXYPHOSPHONOENOLPYRUVATE PHOSPHONOMUTASE-LIKE PROTEIN (AFU_ORTHOLOGUE AFUA_5G07230)"/>
    <property type="match status" value="1"/>
</dbReference>
<protein>
    <submittedName>
        <fullName evidence="1">Isocitrate lyase/phosphoenolpyruvate mutase family protein</fullName>
    </submittedName>
</protein>
<sequence length="279" mass="28321">MTTQDDHARLFRSLHDPLAPLALANVWDAASARVVEAAGATALATTSAGVAWGLGAPDGNRLDREQAVALIARVVAAVDLPVSADIESGFGETAAEVGRTVGLVVAAGAVGVNIEDAHTEPVSPLRPTGEQAERIAAARAAADAAGVALFVNARIDTYLRAVGDPEGRLAETLDRARAYLDAGADGVFVPGVTDPATVAALTAGIDAPVNILVGPGAPSVAELSGLGVARVSLGSSPALAAYAAVRRAAEELVRSGTYSTLDQALDYRELNTLMRGDRS</sequence>
<accession>A0ABV6UH17</accession>